<dbReference type="SMART" id="SM00922">
    <property type="entry name" value="MR_MLE"/>
    <property type="match status" value="1"/>
</dbReference>
<dbReference type="InterPro" id="IPR029017">
    <property type="entry name" value="Enolase-like_N"/>
</dbReference>
<keyword evidence="2" id="KW-0479">Metal-binding</keyword>
<dbReference type="RefSeq" id="WP_188990748.1">
    <property type="nucleotide sequence ID" value="NZ_BAAAHC010000020.1"/>
</dbReference>
<dbReference type="SFLD" id="SFLDS00001">
    <property type="entry name" value="Enolase"/>
    <property type="match status" value="1"/>
</dbReference>
<dbReference type="SUPFAM" id="SSF54826">
    <property type="entry name" value="Enolase N-terminal domain-like"/>
    <property type="match status" value="1"/>
</dbReference>
<protein>
    <submittedName>
        <fullName evidence="5 6">Mandelate racemase</fullName>
    </submittedName>
</protein>
<evidence type="ECO:0000313" key="8">
    <source>
        <dbReference type="Proteomes" id="UP001500220"/>
    </source>
</evidence>
<dbReference type="GO" id="GO:0016836">
    <property type="term" value="F:hydro-lyase activity"/>
    <property type="evidence" value="ECO:0007669"/>
    <property type="project" value="TreeGrafter"/>
</dbReference>
<organism evidence="6 7">
    <name type="scientific">Saccharopolyspora thermophila</name>
    <dbReference type="NCBI Taxonomy" id="89367"/>
    <lineage>
        <taxon>Bacteria</taxon>
        <taxon>Bacillati</taxon>
        <taxon>Actinomycetota</taxon>
        <taxon>Actinomycetes</taxon>
        <taxon>Pseudonocardiales</taxon>
        <taxon>Pseudonocardiaceae</taxon>
        <taxon>Saccharopolyspora</taxon>
    </lineage>
</organism>
<dbReference type="CDD" id="cd03316">
    <property type="entry name" value="MR_like"/>
    <property type="match status" value="1"/>
</dbReference>
<dbReference type="PANTHER" id="PTHR13794:SF58">
    <property type="entry name" value="MITOCHONDRIAL ENOLASE SUPERFAMILY MEMBER 1"/>
    <property type="match status" value="1"/>
</dbReference>
<dbReference type="SFLD" id="SFLDG00179">
    <property type="entry name" value="mandelate_racemase"/>
    <property type="match status" value="1"/>
</dbReference>
<dbReference type="InterPro" id="IPR046945">
    <property type="entry name" value="RHMD-like"/>
</dbReference>
<dbReference type="GO" id="GO:0000287">
    <property type="term" value="F:magnesium ion binding"/>
    <property type="evidence" value="ECO:0007669"/>
    <property type="project" value="TreeGrafter"/>
</dbReference>
<dbReference type="AlphaFoldDB" id="A0A917K8I2"/>
<dbReference type="Pfam" id="PF02746">
    <property type="entry name" value="MR_MLE_N"/>
    <property type="match status" value="1"/>
</dbReference>
<dbReference type="GO" id="GO:0016052">
    <property type="term" value="P:carbohydrate catabolic process"/>
    <property type="evidence" value="ECO:0007669"/>
    <property type="project" value="TreeGrafter"/>
</dbReference>
<dbReference type="Gene3D" id="3.20.20.120">
    <property type="entry name" value="Enolase-like C-terminal domain"/>
    <property type="match status" value="1"/>
</dbReference>
<evidence type="ECO:0000256" key="3">
    <source>
        <dbReference type="ARBA" id="ARBA00022842"/>
    </source>
</evidence>
<dbReference type="EMBL" id="BMMT01000019">
    <property type="protein sequence ID" value="GGJ02133.1"/>
    <property type="molecule type" value="Genomic_DNA"/>
</dbReference>
<reference evidence="6" key="3">
    <citation type="submission" date="2020-09" db="EMBL/GenBank/DDBJ databases">
        <authorList>
            <person name="Sun Q."/>
            <person name="Zhou Y."/>
        </authorList>
    </citation>
    <scope>NUCLEOTIDE SEQUENCE</scope>
    <source>
        <strain evidence="6">CGMCC 4.7206</strain>
    </source>
</reference>
<evidence type="ECO:0000256" key="2">
    <source>
        <dbReference type="ARBA" id="ARBA00022723"/>
    </source>
</evidence>
<evidence type="ECO:0000313" key="6">
    <source>
        <dbReference type="EMBL" id="GGJ02133.1"/>
    </source>
</evidence>
<evidence type="ECO:0000313" key="5">
    <source>
        <dbReference type="EMBL" id="GAA0537369.1"/>
    </source>
</evidence>
<dbReference type="Proteomes" id="UP001500220">
    <property type="component" value="Unassembled WGS sequence"/>
</dbReference>
<dbReference type="Gene3D" id="3.30.390.10">
    <property type="entry name" value="Enolase-like, N-terminal domain"/>
    <property type="match status" value="1"/>
</dbReference>
<dbReference type="SUPFAM" id="SSF51604">
    <property type="entry name" value="Enolase C-terminal domain-like"/>
    <property type="match status" value="1"/>
</dbReference>
<dbReference type="PANTHER" id="PTHR13794">
    <property type="entry name" value="ENOLASE SUPERFAMILY, MANDELATE RACEMASE"/>
    <property type="match status" value="1"/>
</dbReference>
<evidence type="ECO:0000256" key="1">
    <source>
        <dbReference type="ARBA" id="ARBA00001946"/>
    </source>
</evidence>
<evidence type="ECO:0000313" key="7">
    <source>
        <dbReference type="Proteomes" id="UP000597989"/>
    </source>
</evidence>
<name>A0A917K8I2_9PSEU</name>
<evidence type="ECO:0000259" key="4">
    <source>
        <dbReference type="SMART" id="SM00922"/>
    </source>
</evidence>
<comment type="cofactor">
    <cofactor evidence="1">
        <name>Mg(2+)</name>
        <dbReference type="ChEBI" id="CHEBI:18420"/>
    </cofactor>
</comment>
<dbReference type="PROSITE" id="PS00908">
    <property type="entry name" value="MR_MLE_1"/>
    <property type="match status" value="1"/>
</dbReference>
<accession>A0A917K8I2</accession>
<dbReference type="Pfam" id="PF13378">
    <property type="entry name" value="MR_MLE_C"/>
    <property type="match status" value="1"/>
</dbReference>
<proteinExistence type="predicted"/>
<dbReference type="Proteomes" id="UP000597989">
    <property type="component" value="Unassembled WGS sequence"/>
</dbReference>
<dbReference type="InterPro" id="IPR013341">
    <property type="entry name" value="Mandelate_racemase_N_dom"/>
</dbReference>
<dbReference type="InterPro" id="IPR018110">
    <property type="entry name" value="Mandel_Rmase/mucon_lact_enz_CS"/>
</dbReference>
<reference evidence="5 8" key="2">
    <citation type="journal article" date="2019" name="Int. J. Syst. Evol. Microbiol.">
        <title>The Global Catalogue of Microorganisms (GCM) 10K type strain sequencing project: providing services to taxonomists for standard genome sequencing and annotation.</title>
        <authorList>
            <consortium name="The Broad Institute Genomics Platform"/>
            <consortium name="The Broad Institute Genome Sequencing Center for Infectious Disease"/>
            <person name="Wu L."/>
            <person name="Ma J."/>
        </authorList>
    </citation>
    <scope>NUCLEOTIDE SEQUENCE [LARGE SCALE GENOMIC DNA]</scope>
    <source>
        <strain evidence="5 8">JCM 10664</strain>
    </source>
</reference>
<dbReference type="InterPro" id="IPR036849">
    <property type="entry name" value="Enolase-like_C_sf"/>
</dbReference>
<keyword evidence="8" id="KW-1185">Reference proteome</keyword>
<reference evidence="6 7" key="1">
    <citation type="journal article" date="2014" name="Int. J. Syst. Evol. Microbiol.">
        <title>Complete genome sequence of Corynebacterium casei LMG S-19264T (=DSM 44701T), isolated from a smear-ripened cheese.</title>
        <authorList>
            <consortium name="US DOE Joint Genome Institute (JGI-PGF)"/>
            <person name="Walter F."/>
            <person name="Albersmeier A."/>
            <person name="Kalinowski J."/>
            <person name="Ruckert C."/>
        </authorList>
    </citation>
    <scope>NUCLEOTIDE SEQUENCE [LARGE SCALE GENOMIC DNA]</scope>
    <source>
        <strain evidence="6 7">CGMCC 4.7206</strain>
    </source>
</reference>
<comment type="caution">
    <text evidence="6">The sequence shown here is derived from an EMBL/GenBank/DDBJ whole genome shotgun (WGS) entry which is preliminary data.</text>
</comment>
<dbReference type="EMBL" id="BAAAHC010000020">
    <property type="protein sequence ID" value="GAA0537369.1"/>
    <property type="molecule type" value="Genomic_DNA"/>
</dbReference>
<dbReference type="GO" id="GO:0009063">
    <property type="term" value="P:amino acid catabolic process"/>
    <property type="evidence" value="ECO:0007669"/>
    <property type="project" value="InterPro"/>
</dbReference>
<sequence length="378" mass="41354">MKIREIRVAGLKGATPEGGWSAELRPDDVVHTLVAVHTDSGEVGVGSAFTSENLVRAALDVLAPLCLGENALEPERVTESLHQHTFWLGRGGALTHTISAIDIALWDLLGQATGQPVGRLLGGRHRDRVRPYASVLIDEPARLAESLAHLAEQGFRAFKIGWGPFGRVSPRLDEDIVRAAREAVGPEAVLAVDAGGSDAYWRGDLKWALRTAAMLHDHQVAWFEEPLRPDAQEDFTTLRHQAPVPISGGEVLTRRQSFRPFLERRAFDIVQPDTTKVGGLSESRRIGWLAHEHGIRLIPHGWNTAVGLLADLHLASALPDTDLVEYKTGSPYIDDITERPFRLDADGMLPIPDEPGLGAHLDPDRLARFADAAELLRP</sequence>
<reference evidence="5" key="4">
    <citation type="submission" date="2023-12" db="EMBL/GenBank/DDBJ databases">
        <authorList>
            <person name="Sun Q."/>
            <person name="Inoue M."/>
        </authorList>
    </citation>
    <scope>NUCLEOTIDE SEQUENCE</scope>
    <source>
        <strain evidence="5">JCM 10664</strain>
    </source>
</reference>
<feature type="domain" description="Mandelate racemase/muconate lactonizing enzyme C-terminal" evidence="4">
    <location>
        <begin position="140"/>
        <end position="245"/>
    </location>
</feature>
<dbReference type="InterPro" id="IPR029065">
    <property type="entry name" value="Enolase_C-like"/>
</dbReference>
<gene>
    <name evidence="5" type="ORF">GCM10009545_45140</name>
    <name evidence="6" type="ORF">GCM10011581_44130</name>
</gene>
<keyword evidence="3" id="KW-0460">Magnesium</keyword>
<dbReference type="InterPro" id="IPR013342">
    <property type="entry name" value="Mandelate_racemase_C"/>
</dbReference>